<protein>
    <submittedName>
        <fullName evidence="2">Jg22862 protein</fullName>
    </submittedName>
</protein>
<sequence>FSPTERFRGKLSVLVEFPLSALDMSPFAAAPTHAVYNLYAVSNHSGGCQNIDSLDTTHSGQTTV</sequence>
<dbReference type="OrthoDB" id="265306at2759"/>
<accession>A0A8S4QNR6</accession>
<dbReference type="GO" id="GO:0016579">
    <property type="term" value="P:protein deubiquitination"/>
    <property type="evidence" value="ECO:0007669"/>
    <property type="project" value="InterPro"/>
</dbReference>
<dbReference type="AlphaFoldDB" id="A0A8S4QNR6"/>
<dbReference type="InterPro" id="IPR001394">
    <property type="entry name" value="Peptidase_C19_UCH"/>
</dbReference>
<dbReference type="GO" id="GO:0004843">
    <property type="term" value="F:cysteine-type deubiquitinase activity"/>
    <property type="evidence" value="ECO:0007669"/>
    <property type="project" value="InterPro"/>
</dbReference>
<dbReference type="InterPro" id="IPR038765">
    <property type="entry name" value="Papain-like_cys_pep_sf"/>
</dbReference>
<dbReference type="SUPFAM" id="SSF54001">
    <property type="entry name" value="Cysteine proteinases"/>
    <property type="match status" value="1"/>
</dbReference>
<feature type="domain" description="Peptidase C19 ubiquitin carboxyl-terminal hydrolase" evidence="1">
    <location>
        <begin position="4"/>
        <end position="49"/>
    </location>
</feature>
<dbReference type="Proteomes" id="UP000838756">
    <property type="component" value="Unassembled WGS sequence"/>
</dbReference>
<organism evidence="2 3">
    <name type="scientific">Pararge aegeria aegeria</name>
    <dbReference type="NCBI Taxonomy" id="348720"/>
    <lineage>
        <taxon>Eukaryota</taxon>
        <taxon>Metazoa</taxon>
        <taxon>Ecdysozoa</taxon>
        <taxon>Arthropoda</taxon>
        <taxon>Hexapoda</taxon>
        <taxon>Insecta</taxon>
        <taxon>Pterygota</taxon>
        <taxon>Neoptera</taxon>
        <taxon>Endopterygota</taxon>
        <taxon>Lepidoptera</taxon>
        <taxon>Glossata</taxon>
        <taxon>Ditrysia</taxon>
        <taxon>Papilionoidea</taxon>
        <taxon>Nymphalidae</taxon>
        <taxon>Satyrinae</taxon>
        <taxon>Satyrini</taxon>
        <taxon>Parargina</taxon>
        <taxon>Pararge</taxon>
    </lineage>
</organism>
<reference evidence="2" key="1">
    <citation type="submission" date="2022-03" db="EMBL/GenBank/DDBJ databases">
        <authorList>
            <person name="Lindestad O."/>
        </authorList>
    </citation>
    <scope>NUCLEOTIDE SEQUENCE</scope>
</reference>
<dbReference type="EMBL" id="CAKXAJ010009714">
    <property type="protein sequence ID" value="CAH2211268.1"/>
    <property type="molecule type" value="Genomic_DNA"/>
</dbReference>
<gene>
    <name evidence="2" type="primary">jg22862</name>
    <name evidence="2" type="ORF">PAEG_LOCUS3099</name>
</gene>
<evidence type="ECO:0000259" key="1">
    <source>
        <dbReference type="Pfam" id="PF00443"/>
    </source>
</evidence>
<proteinExistence type="predicted"/>
<evidence type="ECO:0000313" key="3">
    <source>
        <dbReference type="Proteomes" id="UP000838756"/>
    </source>
</evidence>
<keyword evidence="3" id="KW-1185">Reference proteome</keyword>
<name>A0A8S4QNR6_9NEOP</name>
<dbReference type="Gene3D" id="3.90.70.10">
    <property type="entry name" value="Cysteine proteinases"/>
    <property type="match status" value="1"/>
</dbReference>
<dbReference type="Pfam" id="PF00443">
    <property type="entry name" value="UCH"/>
    <property type="match status" value="1"/>
</dbReference>
<feature type="non-terminal residue" evidence="2">
    <location>
        <position position="1"/>
    </location>
</feature>
<evidence type="ECO:0000313" key="2">
    <source>
        <dbReference type="EMBL" id="CAH2211268.1"/>
    </source>
</evidence>
<comment type="caution">
    <text evidence="2">The sequence shown here is derived from an EMBL/GenBank/DDBJ whole genome shotgun (WGS) entry which is preliminary data.</text>
</comment>